<dbReference type="Proteomes" id="UP000663722">
    <property type="component" value="Chromosome"/>
</dbReference>
<evidence type="ECO:0000313" key="2">
    <source>
        <dbReference type="Proteomes" id="UP000663722"/>
    </source>
</evidence>
<gene>
    <name evidence="1" type="ORF">dnm_020690</name>
</gene>
<dbReference type="KEGG" id="dmm:dnm_020690"/>
<keyword evidence="2" id="KW-1185">Reference proteome</keyword>
<name>A0A975GLP3_9BACT</name>
<protein>
    <submittedName>
        <fullName evidence="1">Uncharacterized protein</fullName>
    </submittedName>
</protein>
<sequence length="49" mass="5787">MPSWQKNGWGPHRKLVSKFSQPEKNLTIELMRKNFCAFSNIVTYSIILF</sequence>
<proteinExistence type="predicted"/>
<reference evidence="1" key="1">
    <citation type="journal article" date="2021" name="Microb. Physiol.">
        <title>Proteogenomic Insights into the Physiology of Marine, Sulfate-Reducing, Filamentous Desulfonema limicola and Desulfonema magnum.</title>
        <authorList>
            <person name="Schnaars V."/>
            <person name="Wohlbrand L."/>
            <person name="Scheve S."/>
            <person name="Hinrichs C."/>
            <person name="Reinhardt R."/>
            <person name="Rabus R."/>
        </authorList>
    </citation>
    <scope>NUCLEOTIDE SEQUENCE</scope>
    <source>
        <strain evidence="1">4be13</strain>
    </source>
</reference>
<dbReference type="AlphaFoldDB" id="A0A975GLP3"/>
<organism evidence="1 2">
    <name type="scientific">Desulfonema magnum</name>
    <dbReference type="NCBI Taxonomy" id="45655"/>
    <lineage>
        <taxon>Bacteria</taxon>
        <taxon>Pseudomonadati</taxon>
        <taxon>Thermodesulfobacteriota</taxon>
        <taxon>Desulfobacteria</taxon>
        <taxon>Desulfobacterales</taxon>
        <taxon>Desulfococcaceae</taxon>
        <taxon>Desulfonema</taxon>
    </lineage>
</organism>
<evidence type="ECO:0000313" key="1">
    <source>
        <dbReference type="EMBL" id="QTA86051.1"/>
    </source>
</evidence>
<dbReference type="EMBL" id="CP061800">
    <property type="protein sequence ID" value="QTA86051.1"/>
    <property type="molecule type" value="Genomic_DNA"/>
</dbReference>
<accession>A0A975GLP3</accession>